<dbReference type="CDD" id="cd00293">
    <property type="entry name" value="USP-like"/>
    <property type="match status" value="2"/>
</dbReference>
<dbReference type="OrthoDB" id="9792500at2"/>
<name>A0A6I1EQD1_9BURK</name>
<dbReference type="SUPFAM" id="SSF52402">
    <property type="entry name" value="Adenine nucleotide alpha hydrolases-like"/>
    <property type="match status" value="2"/>
</dbReference>
<dbReference type="Gene3D" id="3.40.50.12370">
    <property type="match status" value="1"/>
</dbReference>
<dbReference type="PANTHER" id="PTHR46268">
    <property type="entry name" value="STRESS RESPONSE PROTEIN NHAX"/>
    <property type="match status" value="1"/>
</dbReference>
<organism evidence="3 4">
    <name type="scientific">Sutterella seckii</name>
    <dbReference type="NCBI Taxonomy" id="1944635"/>
    <lineage>
        <taxon>Bacteria</taxon>
        <taxon>Pseudomonadati</taxon>
        <taxon>Pseudomonadota</taxon>
        <taxon>Betaproteobacteria</taxon>
        <taxon>Burkholderiales</taxon>
        <taxon>Sutterellaceae</taxon>
        <taxon>Sutterella</taxon>
    </lineage>
</organism>
<feature type="domain" description="UspA" evidence="2">
    <location>
        <begin position="2"/>
        <end position="140"/>
    </location>
</feature>
<dbReference type="PRINTS" id="PR01438">
    <property type="entry name" value="UNVRSLSTRESS"/>
</dbReference>
<dbReference type="EMBL" id="WEHX01000033">
    <property type="protein sequence ID" value="KAB7660254.1"/>
    <property type="molecule type" value="Genomic_DNA"/>
</dbReference>
<protein>
    <submittedName>
        <fullName evidence="3">Universal stress protein</fullName>
    </submittedName>
</protein>
<dbReference type="InterPro" id="IPR006015">
    <property type="entry name" value="Universal_stress_UspA"/>
</dbReference>
<evidence type="ECO:0000313" key="4">
    <source>
        <dbReference type="Proteomes" id="UP000430564"/>
    </source>
</evidence>
<evidence type="ECO:0000256" key="1">
    <source>
        <dbReference type="ARBA" id="ARBA00008791"/>
    </source>
</evidence>
<evidence type="ECO:0000259" key="2">
    <source>
        <dbReference type="Pfam" id="PF00582"/>
    </source>
</evidence>
<reference evidence="3 4" key="1">
    <citation type="submission" date="2019-10" db="EMBL/GenBank/DDBJ databases">
        <title>Genome diversity of Sutterella seckii.</title>
        <authorList>
            <person name="Chaplin A.V."/>
            <person name="Sokolova S.R."/>
            <person name="Mosin K.A."/>
            <person name="Ivanova E.L."/>
            <person name="Kochetkova T.O."/>
            <person name="Goltsov A.Y."/>
            <person name="Trofimov D.Y."/>
            <person name="Efimov B.A."/>
        </authorList>
    </citation>
    <scope>NUCLEOTIDE SEQUENCE [LARGE SCALE GENOMIC DNA]</scope>
    <source>
        <strain evidence="3 4">ASD393</strain>
    </source>
</reference>
<dbReference type="InterPro" id="IPR014729">
    <property type="entry name" value="Rossmann-like_a/b/a_fold"/>
</dbReference>
<comment type="caution">
    <text evidence="3">The sequence shown here is derived from an EMBL/GenBank/DDBJ whole genome shotgun (WGS) entry which is preliminary data.</text>
</comment>
<dbReference type="AlphaFoldDB" id="A0A6I1EQD1"/>
<dbReference type="PANTHER" id="PTHR46268:SF6">
    <property type="entry name" value="UNIVERSAL STRESS PROTEIN UP12"/>
    <property type="match status" value="1"/>
</dbReference>
<proteinExistence type="inferred from homology"/>
<dbReference type="InterPro" id="IPR006016">
    <property type="entry name" value="UspA"/>
</dbReference>
<gene>
    <name evidence="3" type="ORF">GBM95_06235</name>
</gene>
<accession>A0A6I1EQD1</accession>
<evidence type="ECO:0000313" key="3">
    <source>
        <dbReference type="EMBL" id="KAB7660254.1"/>
    </source>
</evidence>
<dbReference type="RefSeq" id="WP_152158309.1">
    <property type="nucleotide sequence ID" value="NZ_WEHX01000033.1"/>
</dbReference>
<sequence length="300" mass="31671">MRVIIPVDGSASSSEAIRFIGERARYMSEKPVSELIYVEPPIPDDVIDRIDIDALRRAYEASTKQKAAGSEAISRAAGLASETKVLEGDCGPAIAREAKAFRAGLIAMGSRGRSPAKSFFLGSVSRSVIEHAGLPVLLVREKGLPEREGLRILLAVDGSEYGGKAAGFIVENAALFGPRPSVDVIFVTLDYTGIARDEVDFIAPESARAYLEKEAEGDWEKAVKPVVDILASAGIEAKPVRRAGDPAGEIARYAAENADLIVMGSHGWGRLKSAVLGSTATKVGALTQTPVLLVPSADAS</sequence>
<dbReference type="Gene3D" id="3.40.50.620">
    <property type="entry name" value="HUPs"/>
    <property type="match status" value="1"/>
</dbReference>
<dbReference type="Proteomes" id="UP000430564">
    <property type="component" value="Unassembled WGS sequence"/>
</dbReference>
<feature type="domain" description="UspA" evidence="2">
    <location>
        <begin position="151"/>
        <end position="295"/>
    </location>
</feature>
<dbReference type="Pfam" id="PF00582">
    <property type="entry name" value="Usp"/>
    <property type="match status" value="2"/>
</dbReference>
<comment type="similarity">
    <text evidence="1">Belongs to the universal stress protein A family.</text>
</comment>